<dbReference type="Proteomes" id="UP000247647">
    <property type="component" value="Unassembled WGS sequence"/>
</dbReference>
<dbReference type="GeneID" id="37128810"/>
<evidence type="ECO:0000313" key="2">
    <source>
        <dbReference type="Proteomes" id="UP000247647"/>
    </source>
</evidence>
<gene>
    <name evidence="1" type="ORF">BO87DRAFT_410660</name>
</gene>
<dbReference type="SUPFAM" id="SSF52047">
    <property type="entry name" value="RNI-like"/>
    <property type="match status" value="1"/>
</dbReference>
<dbReference type="RefSeq" id="XP_025474782.1">
    <property type="nucleotide sequence ID" value="XM_025626354.1"/>
</dbReference>
<dbReference type="OrthoDB" id="4460452at2759"/>
<dbReference type="AlphaFoldDB" id="A0A318Y612"/>
<keyword evidence="2" id="KW-1185">Reference proteome</keyword>
<accession>A0A318Y612</accession>
<organism evidence="1 2">
    <name type="scientific">Aspergillus neoniger (strain CBS 115656)</name>
    <dbReference type="NCBI Taxonomy" id="1448310"/>
    <lineage>
        <taxon>Eukaryota</taxon>
        <taxon>Fungi</taxon>
        <taxon>Dikarya</taxon>
        <taxon>Ascomycota</taxon>
        <taxon>Pezizomycotina</taxon>
        <taxon>Eurotiomycetes</taxon>
        <taxon>Eurotiomycetidae</taxon>
        <taxon>Eurotiales</taxon>
        <taxon>Aspergillaceae</taxon>
        <taxon>Aspergillus</taxon>
        <taxon>Aspergillus subgen. Circumdati</taxon>
    </lineage>
</organism>
<dbReference type="InterPro" id="IPR032675">
    <property type="entry name" value="LRR_dom_sf"/>
</dbReference>
<protein>
    <recommendedName>
        <fullName evidence="3">F-box domain-containing protein</fullName>
    </recommendedName>
</protein>
<evidence type="ECO:0000313" key="1">
    <source>
        <dbReference type="EMBL" id="PYH29304.1"/>
    </source>
</evidence>
<proteinExistence type="predicted"/>
<sequence length="390" mass="45910">MDIPSAPVPFGSPTMAGKENTRGISSLPQELYDEVTLFFANYGLEAEDRIARLMCLRLVSVSFNRSATRVLLSAVRLSVSRLLETPQLLHVQSPSSLKSIFTSDLCRFIRSLTVCSSDWWAKAVRRPHNNLFRCLKRLPSLQYFEINYRSQHAHAVVYMLFDFERAHRYLPRLREIKIDLPAYSSLKYLAPCFRRLEGVLRTYLPQLQHIDITFVSEFYRLMHYFVDQDFLHLFRLGRGLRSIRLVGISTYANYPEIYNRKSWLHPDAPIEHIELDKFTAPFEVLARIFNYERTLVRLDIRRVFLSTREWRDFFLKIRKFPLLSHLHIYACYYADDGIYLARCFTKKDEDAAQSACEMTKKRSEALPRGQERMIFLRQAARLSKHGLHLH</sequence>
<reference evidence="1" key="1">
    <citation type="submission" date="2016-12" db="EMBL/GenBank/DDBJ databases">
        <title>The genomes of Aspergillus section Nigri reveals drivers in fungal speciation.</title>
        <authorList>
            <consortium name="DOE Joint Genome Institute"/>
            <person name="Vesth T.C."/>
            <person name="Nybo J."/>
            <person name="Theobald S."/>
            <person name="Brandl J."/>
            <person name="Frisvad J.C."/>
            <person name="Nielsen K.F."/>
            <person name="Lyhne E.K."/>
            <person name="Kogle M.E."/>
            <person name="Kuo A."/>
            <person name="Riley R."/>
            <person name="Clum A."/>
            <person name="Nolan M."/>
            <person name="Lipzen A."/>
            <person name="Salamov A."/>
            <person name="Henrissat B."/>
            <person name="Wiebenga A."/>
            <person name="De Vries R.P."/>
            <person name="Grigoriev I.V."/>
            <person name="Mortensen U.H."/>
            <person name="Andersen M.R."/>
            <person name="Baker S.E."/>
        </authorList>
    </citation>
    <scope>NUCLEOTIDE SEQUENCE [LARGE SCALE GENOMIC DNA]</scope>
    <source>
        <strain evidence="1">CBS 115656</strain>
    </source>
</reference>
<dbReference type="EMBL" id="KZ821495">
    <property type="protein sequence ID" value="PYH29304.1"/>
    <property type="molecule type" value="Genomic_DNA"/>
</dbReference>
<evidence type="ECO:0008006" key="3">
    <source>
        <dbReference type="Google" id="ProtNLM"/>
    </source>
</evidence>
<dbReference type="Gene3D" id="3.80.10.10">
    <property type="entry name" value="Ribonuclease Inhibitor"/>
    <property type="match status" value="1"/>
</dbReference>
<name>A0A318Y612_ASPNB</name>